<sequence>MTRRARHGTVAGDAPAVDVALVGRVARADGLDDAAECGERRAIVAPDDRFGGGVERGAFVGTENEAVDVDARAARVAFGGRLTGAREVEDETVREDGVGARAVVENGIAIRDAATEAEGAAEGVAAPGPVLRWHDARTARMEATPGGWVVGVGDGGRDVGVSAFGRWVVRRGGVAERGRVGVTRVVEDGRGGTALDDAPAVEDADAVARGADEPVVVTHEDVREVVPLSEVGEETEDGGSRGRVEHRDRLVEDDDVGIWRERASERDALALAAGERGRADVDVVGGRCETASARTRCTRSRRASASETRSYRGSATVAPTATLGFRLS</sequence>
<evidence type="ECO:0000313" key="1">
    <source>
        <dbReference type="EMBL" id="GAD53672.1"/>
    </source>
</evidence>
<name>U2YXY7_9EURY</name>
<gene>
    <name evidence="1" type="ORF">MBEHAL_2432</name>
</gene>
<comment type="caution">
    <text evidence="1">The sequence shown here is derived from an EMBL/GenBank/DDBJ whole genome shotgun (WGS) entry which is preliminary data.</text>
</comment>
<dbReference type="AntiFam" id="ANF00142">
    <property type="entry name" value="Shadow ORF (opposite yadG)"/>
</dbReference>
<dbReference type="AntiFam" id="ANF00095">
    <property type="entry name" value="Shadow ORF (opposite ABC transporters)"/>
</dbReference>
<dbReference type="EMBL" id="BATA01000086">
    <property type="protein sequence ID" value="GAD53672.1"/>
    <property type="molecule type" value="Genomic_DNA"/>
</dbReference>
<accession>U2YXY7</accession>
<protein>
    <submittedName>
        <fullName evidence="1">Uncharacterized protein</fullName>
    </submittedName>
</protein>
<proteinExistence type="predicted"/>
<organism evidence="1 2">
    <name type="scientific">Halarchaeum acidiphilum MH1-52-1</name>
    <dbReference type="NCBI Taxonomy" id="1261545"/>
    <lineage>
        <taxon>Archaea</taxon>
        <taxon>Methanobacteriati</taxon>
        <taxon>Methanobacteriota</taxon>
        <taxon>Stenosarchaea group</taxon>
        <taxon>Halobacteria</taxon>
        <taxon>Halobacteriales</taxon>
        <taxon>Halobacteriaceae</taxon>
    </lineage>
</organism>
<dbReference type="AlphaFoldDB" id="U2YXY7"/>
<dbReference type="Proteomes" id="UP000016986">
    <property type="component" value="Unassembled WGS sequence"/>
</dbReference>
<reference evidence="1 2" key="1">
    <citation type="submission" date="2013-09" db="EMBL/GenBank/DDBJ databases">
        <title>Whole genome sequencing of Halarchaeum acidiphilum strain MH1-52-1.</title>
        <authorList>
            <person name="Shimane Y."/>
            <person name="Minegishi H."/>
            <person name="Nishi S."/>
            <person name="Echigo A."/>
            <person name="Shuto A."/>
            <person name="Konishi M."/>
            <person name="Ito T."/>
            <person name="Ohkuma M."/>
            <person name="Ohta Y."/>
            <person name="Nagano Y."/>
            <person name="Tsubouchi T."/>
            <person name="Mori K."/>
            <person name="Usui K."/>
            <person name="Kamekura M."/>
            <person name="Usami R."/>
            <person name="Takaki Y."/>
            <person name="Hatada Y."/>
        </authorList>
    </citation>
    <scope>NUCLEOTIDE SEQUENCE [LARGE SCALE GENOMIC DNA]</scope>
    <source>
        <strain evidence="1 2">JCM 16109</strain>
    </source>
</reference>
<keyword evidence="2" id="KW-1185">Reference proteome</keyword>
<evidence type="ECO:0000313" key="2">
    <source>
        <dbReference type="Proteomes" id="UP000016986"/>
    </source>
</evidence>